<dbReference type="Proteomes" id="UP000785679">
    <property type="component" value="Unassembled WGS sequence"/>
</dbReference>
<feature type="compositionally biased region" description="Polar residues" evidence="1">
    <location>
        <begin position="1"/>
        <end position="10"/>
    </location>
</feature>
<reference evidence="2" key="1">
    <citation type="submission" date="2019-06" db="EMBL/GenBank/DDBJ databases">
        <authorList>
            <person name="Zheng W."/>
        </authorList>
    </citation>
    <scope>NUCLEOTIDE SEQUENCE</scope>
    <source>
        <strain evidence="2">QDHG01</strain>
    </source>
</reference>
<organism evidence="2 3">
    <name type="scientific">Halteria grandinella</name>
    <dbReference type="NCBI Taxonomy" id="5974"/>
    <lineage>
        <taxon>Eukaryota</taxon>
        <taxon>Sar</taxon>
        <taxon>Alveolata</taxon>
        <taxon>Ciliophora</taxon>
        <taxon>Intramacronucleata</taxon>
        <taxon>Spirotrichea</taxon>
        <taxon>Stichotrichia</taxon>
        <taxon>Sporadotrichida</taxon>
        <taxon>Halteriidae</taxon>
        <taxon>Halteria</taxon>
    </lineage>
</organism>
<dbReference type="EMBL" id="RRYP01004675">
    <property type="protein sequence ID" value="TNV82679.1"/>
    <property type="molecule type" value="Genomic_DNA"/>
</dbReference>
<gene>
    <name evidence="2" type="ORF">FGO68_gene11983</name>
</gene>
<evidence type="ECO:0000313" key="3">
    <source>
        <dbReference type="Proteomes" id="UP000785679"/>
    </source>
</evidence>
<name>A0A8J8NXZ5_HALGN</name>
<sequence>MAFSHQTLHQSTSASSGSSSNEDSATLKNLTSSRSVSDKELAQAQPKNLNLSKEASSSNDFSDQPEDDLEKVGGLAKRKTMEVIKCPHKNQKHYAKGMCNHCYHKYGRNSYADACPHSDRLVYAKGKCQNCYLNDYNKQKRRMKKDKASSSPISEDKSQTSNKRLKLSPEIESSQ</sequence>
<dbReference type="OrthoDB" id="313012at2759"/>
<feature type="compositionally biased region" description="Polar residues" evidence="1">
    <location>
        <begin position="26"/>
        <end position="35"/>
    </location>
</feature>
<feature type="region of interest" description="Disordered" evidence="1">
    <location>
        <begin position="1"/>
        <end position="74"/>
    </location>
</feature>
<evidence type="ECO:0000256" key="1">
    <source>
        <dbReference type="SAM" id="MobiDB-lite"/>
    </source>
</evidence>
<feature type="compositionally biased region" description="Low complexity" evidence="1">
    <location>
        <begin position="11"/>
        <end position="24"/>
    </location>
</feature>
<dbReference type="AlphaFoldDB" id="A0A8J8NXZ5"/>
<evidence type="ECO:0000313" key="2">
    <source>
        <dbReference type="EMBL" id="TNV82679.1"/>
    </source>
</evidence>
<keyword evidence="3" id="KW-1185">Reference proteome</keyword>
<protein>
    <submittedName>
        <fullName evidence="2">Uncharacterized protein</fullName>
    </submittedName>
</protein>
<feature type="compositionally biased region" description="Polar residues" evidence="1">
    <location>
        <begin position="45"/>
        <end position="62"/>
    </location>
</feature>
<proteinExistence type="predicted"/>
<comment type="caution">
    <text evidence="2">The sequence shown here is derived from an EMBL/GenBank/DDBJ whole genome shotgun (WGS) entry which is preliminary data.</text>
</comment>
<feature type="region of interest" description="Disordered" evidence="1">
    <location>
        <begin position="139"/>
        <end position="175"/>
    </location>
</feature>
<accession>A0A8J8NXZ5</accession>